<dbReference type="InterPro" id="IPR009463">
    <property type="entry name" value="DUF1087"/>
</dbReference>
<keyword evidence="7" id="KW-0378">Hydrolase</keyword>
<feature type="compositionally biased region" description="Polar residues" evidence="15">
    <location>
        <begin position="124"/>
        <end position="138"/>
    </location>
</feature>
<feature type="domain" description="Helicase ATP-binding" evidence="18">
    <location>
        <begin position="701"/>
        <end position="830"/>
    </location>
</feature>
<dbReference type="PANTHER" id="PTHR45623">
    <property type="entry name" value="CHROMODOMAIN-HELICASE-DNA-BINDING PROTEIN 3-RELATED-RELATED"/>
    <property type="match status" value="1"/>
</dbReference>
<dbReference type="CDD" id="cd18793">
    <property type="entry name" value="SF2_C_SNF"/>
    <property type="match status" value="1"/>
</dbReference>
<feature type="compositionally biased region" description="Basic residues" evidence="15">
    <location>
        <begin position="303"/>
        <end position="322"/>
    </location>
</feature>
<dbReference type="InterPro" id="IPR001965">
    <property type="entry name" value="Znf_PHD"/>
</dbReference>
<dbReference type="GO" id="GO:0016887">
    <property type="term" value="F:ATP hydrolysis activity"/>
    <property type="evidence" value="ECO:0007669"/>
    <property type="project" value="TreeGrafter"/>
</dbReference>
<dbReference type="SMART" id="SM00249">
    <property type="entry name" value="PHD"/>
    <property type="match status" value="2"/>
</dbReference>
<dbReference type="SUPFAM" id="SSF57903">
    <property type="entry name" value="FYVE/PHD zinc finger"/>
    <property type="match status" value="2"/>
</dbReference>
<dbReference type="GO" id="GO:0003677">
    <property type="term" value="F:DNA binding"/>
    <property type="evidence" value="ECO:0007669"/>
    <property type="project" value="UniProtKB-KW"/>
</dbReference>
<evidence type="ECO:0000256" key="14">
    <source>
        <dbReference type="PROSITE-ProRule" id="PRU00146"/>
    </source>
</evidence>
<feature type="compositionally biased region" description="Basic residues" evidence="15">
    <location>
        <begin position="634"/>
        <end position="645"/>
    </location>
</feature>
<dbReference type="Gene3D" id="1.10.10.60">
    <property type="entry name" value="Homeodomain-like"/>
    <property type="match status" value="1"/>
</dbReference>
<keyword evidence="4" id="KW-0677">Repeat</keyword>
<feature type="compositionally biased region" description="Basic residues" evidence="15">
    <location>
        <begin position="111"/>
        <end position="122"/>
    </location>
</feature>
<feature type="compositionally biased region" description="Basic and acidic residues" evidence="15">
    <location>
        <begin position="1473"/>
        <end position="1489"/>
    </location>
</feature>
<dbReference type="Pfam" id="PF06461">
    <property type="entry name" value="CHDII_SANT-like"/>
    <property type="match status" value="1"/>
</dbReference>
<dbReference type="Pfam" id="PF16187">
    <property type="entry name" value="Peptidase_M16_M"/>
    <property type="match status" value="1"/>
</dbReference>
<dbReference type="InterPro" id="IPR001650">
    <property type="entry name" value="Helicase_C-like"/>
</dbReference>
<dbReference type="SMART" id="SM01147">
    <property type="entry name" value="DUF1087"/>
    <property type="match status" value="1"/>
</dbReference>
<keyword evidence="21" id="KW-1185">Reference proteome</keyword>
<dbReference type="SUPFAM" id="SSF63411">
    <property type="entry name" value="LuxS/MPP-like metallohydrolase"/>
    <property type="match status" value="4"/>
</dbReference>
<keyword evidence="9" id="KW-0067">ATP-binding</keyword>
<evidence type="ECO:0000256" key="7">
    <source>
        <dbReference type="ARBA" id="ARBA00022801"/>
    </source>
</evidence>
<dbReference type="GO" id="GO:0004386">
    <property type="term" value="F:helicase activity"/>
    <property type="evidence" value="ECO:0007669"/>
    <property type="project" value="UniProtKB-KW"/>
</dbReference>
<sequence length="2729" mass="312959">MASDEEVDESYAEDDIDETGGQISNVQQVDGSSDAEESQRLVSILHEEDDDYEPEERKKRKGKKRKARSEDKKGKKKKKKKKSDSGDESDFGGGGETGDVAGDDSDYAGNRKSRKSSSRKSSSHNAPAPSSQEPTTGMPTIEEVCNTFGLTDVQIEYTDADFQNLTTYKLFQQHVRPLLAKENPKMQMYLRNARANRGSAVQEGEDEEDDDEDSDRKRKSRGSRAKKGKKASKVPTLKIKLGKRKRGSSDEEAEGSGAGTDRDSDMEFEQMLADAEEPTGADGTNKGNTEESGVEPPAEPPVRRKAKTKIGNKTKKKKKTKTTSKFPDGEEGLQTDHQDYCEVCQQGGEIILCDTCPRAYHLVCLEPELEETPEGKWSCPHCEGEGITGAAEDDDEHMEFCRICKDGGELLCCDSCTSAYHTHCLNPPLSEIPDGDWKCPRCSCPPIHGKVSKILTWRWKECPETPSEEPSTSKATPKQRRMREFFVKWADMSYWHCDWITELQLDVFHPLMFRNYSRKYDMDEPPKLEEPLDESDSRVKRLKEQDGATNRDEYNLEERFYRYGVRPEWLVVHRVINHRLSRDGRATYLVKWRELGYDQATWEDEHEDIPGLKQAIEYYLDLRAANCCDGSSSRKGKKGKGKKLKTRELIDDEERTPKRYTPPPDKPTTDLKKKYERQPEYLDQTGMQLHPYQLEGLNWLRYSWGQGIDTILADEMGLGKTIQTITFLYSLYKEGHCKGPFLVSVPLSTIINWEREFETWAPDFYCVTYVGSIDWAVLVVDEAHRLKSNQSKFFRLLASYNIAYKLLLTGTPLQNNLEELFHLLNFLCRDKFNDLAAFQNEFADISKEEQVKKLHELLGPHMLRRLKADVLKNMPSKSEFIVRVELSPMQKKYYKYILTRNFEALNPKGGGQQVSLLNIMMDLKKCCNHPYLFPAASQEAPTAPNGTYETSALIKAAGKLVLLSKMLKKLRDDGHRVLIFSQMTKMLDILEDYLEGEGYKYERIDGAQQFVFLLSTRAGGLGINLATADTVIIYDSDWNPHNDIQAFSRAHRIGQANKVMIYRFVTRNSVEERVTQVAKRKMMLTHLVVRPGMGGKGANFSKQELDDILRFGTEELFKEEEGKEDEAIHYDDKAVAELLDRSKEGIEQKENWANEYLSSFKVASYVTKEGETEEEADTEIIKQEAENTDPAYWIKLLRHHYEQQQEDLARTLGKGKRIRKQVNYNDGVVTGDQSTRDDQPWQENLSDYNSDFSAPSDDDKEDDDFDEKGDGDLLSRRSRRRLERRDEKDRPLPPLLARVNGNIEVLGFNARQRKAFLNAIMRYGMPPQDAFNSQWLVRDLRGKSEKNFKAYVSLFMRHLCEPGADNAETFADGVPREGLSRQHVLTRIGVMSLIRKKVQEFEHINGYYSMPEMIRKPVEPVKIDGGVDGVTGTSSTNEKSLTKHDEKVESTENKAKQDPEEDVVIVKDDEEESEKREEKDNKDKDVKDCDSETIKPKRKFMFNIADGGFTELHTLWLNEEKAAVPGREYEIWHRRHDYWLLAGIVTHGYGRWQDIQNDIRFAIINEPFKMDVGKGNFLEIKNKFLARRFKLLEQALVIEEQLRRAAYLNLTQDPNHPAMSLNARFAEVECLAESHQHLSKESLAGNKPANAVLHKVLNQLEELLSDMKSDVSRLPATLARIPPVAQRLQMSERSILSRLAATAPGGSSSQSGQAALLAQQFPAGFSGGQLPATFAGAANFGNFRPQYSVPGQPPQGFTDTMIIDKMQTENQTQENSVCVTKQLGVKVTYLETPVKSENDMKEYRVIQLENGLTALLIADLHSFQDDKNDDKACGLSVGVGSFSDPPEIPGLAHFLEHMVFMGSEKYSQENDFDTFIKKRGGSDNASTECELTTFYFEVQEKYLLSALDRFAQFFIKPLMKKDAITREREAVESEFQMALPSDFCREEQLFSSFAQLNHPATKFSWGNLITLRDNVTDEKLYEELHKFRERHYSAHRMKLAIQARLPLDVLEDYVVQCFANVPNNNLPPDDFTQFKGADSFNTSCFRKIYKIKPIKDVCQVKLTWSMPPLHDLYKSKPHQYLSWIIGYEGKGSLISYLRRNMWCLKIFSGNEESGFEHNSIYAEESPSAEYVEALCENMHYYPPLDYITGSDLYFEYNPEAIRGCLNYLTPDDVNIIIFNKKFNDEEFDKVEPWFKTKYTDMEIPQEWIECWKTIEPLPEFHLPLPNVFLTDDFSLITIPPGVPKYPIKIYSDEITEIWYRPDPKFGLPECYMYFCIISPMAVCSLKSAVLMDLFVAILNQLLVETLYPATVAELNHDIYTDEKGIMLKVNGFNQKLPLLLTNIAKYIADFPTLINKEFFDVMKEEQIKAYYNNFVKPKMLVRDVRASILMLVHWMAADKHVAIHNVEFAEFQNFVRHFTDHIYIQSLVQGNMAKDDVIKNVQEFVKALKCGPLLPNTMPQMRVVQIPVGSHYCKVKNFNSTDVNSVVMNYYQSGISSIKLLVIIELLIMIMEEPLFNQLRTQEQLGYNVFCLLRDTFGILGYSITVYTQADKYSTEHVDSRIEAFLEMFNNILKETSEKDLDSVKEAVITLKQCADIHLKEEVDRNWSEIITGDYMFERIENELNMIEHIKIDELREWIKSHTINGSNFRKLSVHVVGSDKSSDTQNNGNELHVNETDSNLKTEKHGNVKYSLIYIPAMEKTDKSLVHITDIQEYKNKLYSYPVNHITL</sequence>
<keyword evidence="2" id="KW-0597">Phosphoprotein</keyword>
<dbReference type="InterPro" id="IPR000330">
    <property type="entry name" value="SNF2_N"/>
</dbReference>
<feature type="compositionally biased region" description="Polar residues" evidence="15">
    <location>
        <begin position="21"/>
        <end position="31"/>
    </location>
</feature>
<feature type="compositionally biased region" description="Basic residues" evidence="15">
    <location>
        <begin position="217"/>
        <end position="232"/>
    </location>
</feature>
<evidence type="ECO:0000313" key="21">
    <source>
        <dbReference type="Proteomes" id="UP000250275"/>
    </source>
</evidence>
<dbReference type="InterPro" id="IPR038718">
    <property type="entry name" value="SNF2-like_sf"/>
</dbReference>
<dbReference type="Gene3D" id="3.40.50.300">
    <property type="entry name" value="P-loop containing nucleotide triphosphate hydrolases"/>
    <property type="match status" value="1"/>
</dbReference>
<feature type="compositionally biased region" description="Acidic residues" evidence="15">
    <location>
        <begin position="266"/>
        <end position="279"/>
    </location>
</feature>
<evidence type="ECO:0000256" key="13">
    <source>
        <dbReference type="ARBA" id="ARBA00023242"/>
    </source>
</evidence>
<evidence type="ECO:0000313" key="20">
    <source>
        <dbReference type="EMBL" id="OAD60065.1"/>
    </source>
</evidence>
<feature type="region of interest" description="Disordered" evidence="15">
    <location>
        <begin position="1"/>
        <end position="142"/>
    </location>
</feature>
<dbReference type="GO" id="GO:0008270">
    <property type="term" value="F:zinc ion binding"/>
    <property type="evidence" value="ECO:0007669"/>
    <property type="project" value="UniProtKB-KW"/>
</dbReference>
<reference evidence="20 21" key="1">
    <citation type="submission" date="2015-07" db="EMBL/GenBank/DDBJ databases">
        <title>The genome of Eufriesea mexicana.</title>
        <authorList>
            <person name="Pan H."/>
            <person name="Kapheim K."/>
        </authorList>
    </citation>
    <scope>NUCLEOTIDE SEQUENCE [LARGE SCALE GENOMIC DNA]</scope>
    <source>
        <strain evidence="20">0111107269</strain>
        <tissue evidence="20">Whole body</tissue>
    </source>
</reference>
<dbReference type="GO" id="GO:0000791">
    <property type="term" value="C:euchromatin"/>
    <property type="evidence" value="ECO:0007669"/>
    <property type="project" value="UniProtKB-ARBA"/>
</dbReference>
<feature type="domain" description="PHD-type" evidence="17">
    <location>
        <begin position="338"/>
        <end position="385"/>
    </location>
</feature>
<feature type="compositionally biased region" description="Polar residues" evidence="15">
    <location>
        <begin position="1241"/>
        <end position="1253"/>
    </location>
</feature>
<dbReference type="InterPro" id="IPR049730">
    <property type="entry name" value="SNF2/RAD54-like_C"/>
</dbReference>
<dbReference type="Pfam" id="PF06465">
    <property type="entry name" value="DUF1087"/>
    <property type="match status" value="1"/>
</dbReference>
<dbReference type="Pfam" id="PF08073">
    <property type="entry name" value="CHDNT"/>
    <property type="match status" value="1"/>
</dbReference>
<dbReference type="Gene3D" id="3.30.40.10">
    <property type="entry name" value="Zinc/RING finger domain, C3HC4 (zinc finger)"/>
    <property type="match status" value="2"/>
</dbReference>
<dbReference type="PROSITE" id="PS00690">
    <property type="entry name" value="DEAH_ATP_HELICASE"/>
    <property type="match status" value="1"/>
</dbReference>
<dbReference type="EMBL" id="KQ760505">
    <property type="protein sequence ID" value="OAD60065.1"/>
    <property type="molecule type" value="Genomic_DNA"/>
</dbReference>
<dbReference type="GO" id="GO:0042393">
    <property type="term" value="F:histone binding"/>
    <property type="evidence" value="ECO:0007669"/>
    <property type="project" value="TreeGrafter"/>
</dbReference>
<dbReference type="Gene3D" id="2.40.50.40">
    <property type="match status" value="2"/>
</dbReference>
<dbReference type="SMART" id="SM01146">
    <property type="entry name" value="DUF1086"/>
    <property type="match status" value="1"/>
</dbReference>
<dbReference type="GO" id="GO:0006508">
    <property type="term" value="P:proteolysis"/>
    <property type="evidence" value="ECO:0007669"/>
    <property type="project" value="InterPro"/>
</dbReference>
<dbReference type="Pfam" id="PF22456">
    <property type="entry name" value="PqqF-like_C_4"/>
    <property type="match status" value="1"/>
</dbReference>
<evidence type="ECO:0000256" key="2">
    <source>
        <dbReference type="ARBA" id="ARBA00022553"/>
    </source>
</evidence>
<dbReference type="PROSITE" id="PS50013">
    <property type="entry name" value="CHROMO_2"/>
    <property type="match status" value="1"/>
</dbReference>
<dbReference type="Pfam" id="PF00385">
    <property type="entry name" value="Chromo"/>
    <property type="match status" value="1"/>
</dbReference>
<dbReference type="InterPro" id="IPR011011">
    <property type="entry name" value="Znf_FYVE_PHD"/>
</dbReference>
<evidence type="ECO:0000256" key="12">
    <source>
        <dbReference type="ARBA" id="ARBA00023163"/>
    </source>
</evidence>
<dbReference type="CDD" id="cd15531">
    <property type="entry name" value="PHD1_CHD_II"/>
    <property type="match status" value="1"/>
</dbReference>
<dbReference type="Pfam" id="PF00176">
    <property type="entry name" value="SNF2-rel_dom"/>
    <property type="match status" value="1"/>
</dbReference>
<dbReference type="InterPro" id="IPR012957">
    <property type="entry name" value="CHD_C2"/>
</dbReference>
<dbReference type="PROSITE" id="PS50016">
    <property type="entry name" value="ZF_PHD_2"/>
    <property type="match status" value="2"/>
</dbReference>
<dbReference type="Pfam" id="PF00628">
    <property type="entry name" value="PHD"/>
    <property type="match status" value="2"/>
</dbReference>
<name>A0A310SFG9_9HYME</name>
<dbReference type="FunFam" id="2.40.50.40:FF:000042">
    <property type="entry name" value="Chromodomain-helicase-DNA-binding protein Mi-2 homolog"/>
    <property type="match status" value="1"/>
</dbReference>
<comment type="subcellular location">
    <subcellularLocation>
        <location evidence="1">Nucleus</location>
    </subcellularLocation>
</comment>
<proteinExistence type="predicted"/>
<dbReference type="Gene3D" id="3.40.50.10810">
    <property type="entry name" value="Tandem AAA-ATPase domain"/>
    <property type="match status" value="2"/>
</dbReference>
<feature type="compositionally biased region" description="Acidic residues" evidence="15">
    <location>
        <begin position="1256"/>
        <end position="1267"/>
    </location>
</feature>
<dbReference type="GO" id="GO:0003682">
    <property type="term" value="F:chromatin binding"/>
    <property type="evidence" value="ECO:0007669"/>
    <property type="project" value="TreeGrafter"/>
</dbReference>
<evidence type="ECO:0000256" key="1">
    <source>
        <dbReference type="ARBA" id="ARBA00004123"/>
    </source>
</evidence>
<feature type="region of interest" description="Disordered" evidence="15">
    <location>
        <begin position="524"/>
        <end position="547"/>
    </location>
</feature>
<evidence type="ECO:0000256" key="6">
    <source>
        <dbReference type="ARBA" id="ARBA00022771"/>
    </source>
</evidence>
<feature type="region of interest" description="Disordered" evidence="15">
    <location>
        <begin position="1425"/>
        <end position="1489"/>
    </location>
</feature>
<dbReference type="Pfam" id="PF00675">
    <property type="entry name" value="Peptidase_M16"/>
    <property type="match status" value="1"/>
</dbReference>
<dbReference type="Pfam" id="PF00271">
    <property type="entry name" value="Helicase_C"/>
    <property type="match status" value="1"/>
</dbReference>
<dbReference type="InterPro" id="IPR011249">
    <property type="entry name" value="Metalloenz_LuxS/M16"/>
</dbReference>
<evidence type="ECO:0000256" key="8">
    <source>
        <dbReference type="ARBA" id="ARBA00022833"/>
    </source>
</evidence>
<feature type="compositionally biased region" description="Acidic residues" evidence="15">
    <location>
        <begin position="1"/>
        <end position="18"/>
    </location>
</feature>
<evidence type="ECO:0000256" key="9">
    <source>
        <dbReference type="ARBA" id="ARBA00022840"/>
    </source>
</evidence>
<evidence type="ECO:0000259" key="19">
    <source>
        <dbReference type="PROSITE" id="PS51194"/>
    </source>
</evidence>
<dbReference type="InterPro" id="IPR001431">
    <property type="entry name" value="Pept_M16_Zn_BS"/>
</dbReference>
<dbReference type="SUPFAM" id="SSF54160">
    <property type="entry name" value="Chromo domain-like"/>
    <property type="match status" value="2"/>
</dbReference>
<dbReference type="InterPro" id="IPR011765">
    <property type="entry name" value="Pept_M16_N"/>
</dbReference>
<evidence type="ECO:0000259" key="18">
    <source>
        <dbReference type="PROSITE" id="PS51192"/>
    </source>
</evidence>
<feature type="compositionally biased region" description="Acidic residues" evidence="15">
    <location>
        <begin position="203"/>
        <end position="213"/>
    </location>
</feature>
<dbReference type="Pfam" id="PF08074">
    <property type="entry name" value="CHDCT2"/>
    <property type="match status" value="1"/>
</dbReference>
<feature type="region of interest" description="Disordered" evidence="15">
    <location>
        <begin position="630"/>
        <end position="671"/>
    </location>
</feature>
<dbReference type="InterPro" id="IPR054734">
    <property type="entry name" value="PqqF-like_C_4"/>
</dbReference>
<dbReference type="FunFam" id="3.30.830.10:FF:000027">
    <property type="entry name" value="nardilysin isoform X1"/>
    <property type="match status" value="1"/>
</dbReference>
<keyword evidence="13" id="KW-0539">Nucleus</keyword>
<keyword evidence="11 20" id="KW-0238">DNA-binding</keyword>
<evidence type="ECO:0000256" key="15">
    <source>
        <dbReference type="SAM" id="MobiDB-lite"/>
    </source>
</evidence>
<dbReference type="GO" id="GO:0004222">
    <property type="term" value="F:metalloendopeptidase activity"/>
    <property type="evidence" value="ECO:0007669"/>
    <property type="project" value="InterPro"/>
</dbReference>
<keyword evidence="5" id="KW-0547">Nucleotide-binding</keyword>
<dbReference type="GO" id="GO:0140658">
    <property type="term" value="F:ATP-dependent chromatin remodeler activity"/>
    <property type="evidence" value="ECO:0007669"/>
    <property type="project" value="TreeGrafter"/>
</dbReference>
<organism evidence="20 21">
    <name type="scientific">Eufriesea mexicana</name>
    <dbReference type="NCBI Taxonomy" id="516756"/>
    <lineage>
        <taxon>Eukaryota</taxon>
        <taxon>Metazoa</taxon>
        <taxon>Ecdysozoa</taxon>
        <taxon>Arthropoda</taxon>
        <taxon>Hexapoda</taxon>
        <taxon>Insecta</taxon>
        <taxon>Pterygota</taxon>
        <taxon>Neoptera</taxon>
        <taxon>Endopterygota</taxon>
        <taxon>Hymenoptera</taxon>
        <taxon>Apocrita</taxon>
        <taxon>Aculeata</taxon>
        <taxon>Apoidea</taxon>
        <taxon>Anthophila</taxon>
        <taxon>Apidae</taxon>
        <taxon>Eufriesea</taxon>
    </lineage>
</organism>
<evidence type="ECO:0000256" key="5">
    <source>
        <dbReference type="ARBA" id="ARBA00022741"/>
    </source>
</evidence>
<dbReference type="InterPro" id="IPR027417">
    <property type="entry name" value="P-loop_NTPase"/>
</dbReference>
<keyword evidence="10" id="KW-0805">Transcription regulation</keyword>
<evidence type="ECO:0000256" key="11">
    <source>
        <dbReference type="ARBA" id="ARBA00023125"/>
    </source>
</evidence>
<dbReference type="SMART" id="SM00298">
    <property type="entry name" value="CHROMO"/>
    <property type="match status" value="2"/>
</dbReference>
<dbReference type="InterPro" id="IPR014001">
    <property type="entry name" value="Helicase_ATP-bd"/>
</dbReference>
<dbReference type="PANTHER" id="PTHR45623:SF17">
    <property type="entry name" value="CHROMODOMAIN-HELICASE-DNA-BINDING PROTEIN 3-RELATED"/>
    <property type="match status" value="1"/>
</dbReference>
<dbReference type="Proteomes" id="UP000250275">
    <property type="component" value="Unassembled WGS sequence"/>
</dbReference>
<feature type="region of interest" description="Disordered" evidence="15">
    <location>
        <begin position="195"/>
        <end position="332"/>
    </location>
</feature>
<feature type="domain" description="Helicase C-terminal" evidence="19">
    <location>
        <begin position="962"/>
        <end position="1106"/>
    </location>
</feature>
<dbReference type="FunFam" id="3.30.40.10:FF:000001">
    <property type="entry name" value="chromodomain-helicase-DNA-binding protein 3 isoform X1"/>
    <property type="match status" value="1"/>
</dbReference>
<dbReference type="GO" id="GO:0034728">
    <property type="term" value="P:nucleosome organization"/>
    <property type="evidence" value="ECO:0007669"/>
    <property type="project" value="UniProtKB-ARBA"/>
</dbReference>
<dbReference type="CDD" id="cd18667">
    <property type="entry name" value="CD1_tandem_CHD3-4_like"/>
    <property type="match status" value="1"/>
</dbReference>
<keyword evidence="3" id="KW-0479">Metal-binding</keyword>
<dbReference type="InterPro" id="IPR032632">
    <property type="entry name" value="Peptidase_M16_M"/>
</dbReference>
<evidence type="ECO:0000256" key="4">
    <source>
        <dbReference type="ARBA" id="ARBA00022737"/>
    </source>
</evidence>
<feature type="compositionally biased region" description="Basic and acidic residues" evidence="15">
    <location>
        <begin position="1440"/>
        <end position="1458"/>
    </location>
</feature>
<dbReference type="PROSITE" id="PS00143">
    <property type="entry name" value="INSULINASE"/>
    <property type="match status" value="1"/>
</dbReference>
<dbReference type="Gene3D" id="3.30.830.10">
    <property type="entry name" value="Metalloenzyme, LuxS/M16 peptidase-like"/>
    <property type="match status" value="5"/>
</dbReference>
<keyword evidence="8" id="KW-0862">Zinc</keyword>
<dbReference type="CDD" id="cd15532">
    <property type="entry name" value="PHD2_CHD_II"/>
    <property type="match status" value="1"/>
</dbReference>
<feature type="region of interest" description="Disordered" evidence="15">
    <location>
        <begin position="1223"/>
        <end position="1294"/>
    </location>
</feature>
<feature type="domain" description="Chromo" evidence="16">
    <location>
        <begin position="570"/>
        <end position="605"/>
    </location>
</feature>
<dbReference type="SUPFAM" id="SSF52540">
    <property type="entry name" value="P-loop containing nucleoside triphosphate hydrolases"/>
    <property type="match status" value="2"/>
</dbReference>
<dbReference type="InterPro" id="IPR019786">
    <property type="entry name" value="Zinc_finger_PHD-type_CS"/>
</dbReference>
<protein>
    <submittedName>
        <fullName evidence="20">Chromodomain-helicase-DNA-binding protein Mi-2 like protein</fullName>
    </submittedName>
</protein>
<feature type="domain" description="PHD-type" evidence="17">
    <location>
        <begin position="398"/>
        <end position="445"/>
    </location>
</feature>
<dbReference type="PROSITE" id="PS51194">
    <property type="entry name" value="HELICASE_CTER"/>
    <property type="match status" value="1"/>
</dbReference>
<dbReference type="InterPro" id="IPR019787">
    <property type="entry name" value="Znf_PHD-finger"/>
</dbReference>
<dbReference type="InterPro" id="IPR023780">
    <property type="entry name" value="Chromo_domain"/>
</dbReference>
<dbReference type="GO" id="GO:0005634">
    <property type="term" value="C:nucleus"/>
    <property type="evidence" value="ECO:0007669"/>
    <property type="project" value="UniProtKB-SubCell"/>
</dbReference>
<feature type="compositionally biased region" description="Acidic residues" evidence="15">
    <location>
        <begin position="1459"/>
        <end position="1472"/>
    </location>
</feature>
<dbReference type="InterPro" id="IPR016197">
    <property type="entry name" value="Chromo-like_dom_sf"/>
</dbReference>
<dbReference type="FunFam" id="3.40.50.300:FF:000015">
    <property type="entry name" value="chromodomain-helicase-DNA-binding protein 9 isoform X1"/>
    <property type="match status" value="1"/>
</dbReference>
<dbReference type="SMART" id="SM00487">
    <property type="entry name" value="DEXDc"/>
    <property type="match status" value="1"/>
</dbReference>
<dbReference type="FunFam" id="1.10.10.60:FF:000037">
    <property type="entry name" value="chromodomain-helicase-DNA-binding protein 3 isoform X1"/>
    <property type="match status" value="1"/>
</dbReference>
<dbReference type="PROSITE" id="PS51192">
    <property type="entry name" value="HELICASE_ATP_BIND_1"/>
    <property type="match status" value="1"/>
</dbReference>
<keyword evidence="20" id="KW-0347">Helicase</keyword>
<evidence type="ECO:0000256" key="10">
    <source>
        <dbReference type="ARBA" id="ARBA00023015"/>
    </source>
</evidence>
<evidence type="ECO:0000256" key="3">
    <source>
        <dbReference type="ARBA" id="ARBA00022723"/>
    </source>
</evidence>
<dbReference type="OrthoDB" id="952271at2759"/>
<keyword evidence="6 14" id="KW-0863">Zinc-finger</keyword>
<dbReference type="InterPro" id="IPR002464">
    <property type="entry name" value="DNA/RNA_helicase_DEAH_CS"/>
</dbReference>
<keyword evidence="12" id="KW-0804">Transcription</keyword>
<feature type="compositionally biased region" description="Basic residues" evidence="15">
    <location>
        <begin position="58"/>
        <end position="67"/>
    </location>
</feature>
<dbReference type="InterPro" id="IPR013083">
    <property type="entry name" value="Znf_RING/FYVE/PHD"/>
</dbReference>
<feature type="region of interest" description="Disordered" evidence="15">
    <location>
        <begin position="2660"/>
        <end position="2681"/>
    </location>
</feature>
<dbReference type="SMART" id="SM00490">
    <property type="entry name" value="HELICc"/>
    <property type="match status" value="1"/>
</dbReference>
<dbReference type="InterPro" id="IPR009462">
    <property type="entry name" value="CHD_II_SANT-like"/>
</dbReference>
<gene>
    <name evidence="20" type="ORF">WN48_06648</name>
</gene>
<dbReference type="PROSITE" id="PS01359">
    <property type="entry name" value="ZF_PHD_1"/>
    <property type="match status" value="1"/>
</dbReference>
<evidence type="ECO:0000259" key="16">
    <source>
        <dbReference type="PROSITE" id="PS50013"/>
    </source>
</evidence>
<evidence type="ECO:0000259" key="17">
    <source>
        <dbReference type="PROSITE" id="PS50016"/>
    </source>
</evidence>
<accession>A0A310SFG9</accession>
<dbReference type="InterPro" id="IPR000953">
    <property type="entry name" value="Chromo/chromo_shadow_dom"/>
</dbReference>
<dbReference type="GO" id="GO:0005524">
    <property type="term" value="F:ATP binding"/>
    <property type="evidence" value="ECO:0007669"/>
    <property type="project" value="UniProtKB-KW"/>
</dbReference>
<dbReference type="CDD" id="cd18662">
    <property type="entry name" value="CD2_tandem_CHD3-4_like"/>
    <property type="match status" value="1"/>
</dbReference>
<dbReference type="InterPro" id="IPR012958">
    <property type="entry name" value="CHD_N"/>
</dbReference>